<dbReference type="EMBL" id="CP001825">
    <property type="protein sequence ID" value="ACZ42600.1"/>
    <property type="molecule type" value="Genomic_DNA"/>
</dbReference>
<gene>
    <name evidence="6" type="ordered locus">Tter_1694</name>
</gene>
<dbReference type="GO" id="GO:0016705">
    <property type="term" value="F:oxidoreductase activity, acting on paired donors, with incorporation or reduction of molecular oxygen"/>
    <property type="evidence" value="ECO:0007669"/>
    <property type="project" value="UniProtKB-ARBA"/>
</dbReference>
<evidence type="ECO:0000256" key="2">
    <source>
        <dbReference type="ARBA" id="ARBA00022723"/>
    </source>
</evidence>
<evidence type="ECO:0000259" key="5">
    <source>
        <dbReference type="PROSITE" id="PS51296"/>
    </source>
</evidence>
<dbReference type="RefSeq" id="WP_012875634.1">
    <property type="nucleotide sequence ID" value="NC_013525.1"/>
</dbReference>
<dbReference type="AlphaFoldDB" id="D1CCT5"/>
<protein>
    <submittedName>
        <fullName evidence="6">Rieske (2Fe-2S) domain protein</fullName>
    </submittedName>
</protein>
<keyword evidence="2" id="KW-0479">Metal-binding</keyword>
<dbReference type="OrthoDB" id="9795104at2"/>
<dbReference type="GO" id="GO:0051537">
    <property type="term" value="F:2 iron, 2 sulfur cluster binding"/>
    <property type="evidence" value="ECO:0007669"/>
    <property type="project" value="UniProtKB-KW"/>
</dbReference>
<dbReference type="GO" id="GO:0046872">
    <property type="term" value="F:metal ion binding"/>
    <property type="evidence" value="ECO:0007669"/>
    <property type="project" value="UniProtKB-KW"/>
</dbReference>
<dbReference type="Proteomes" id="UP000000323">
    <property type="component" value="Chromosome 1"/>
</dbReference>
<reference evidence="7" key="1">
    <citation type="journal article" date="2010" name="Stand. Genomic Sci.">
        <title>Complete genome sequence of 'Thermobaculum terrenum' type strain (YNP1).</title>
        <authorList>
            <person name="Kiss H."/>
            <person name="Cleland D."/>
            <person name="Lapidus A."/>
            <person name="Lucas S."/>
            <person name="Glavina Del Rio T."/>
            <person name="Nolan M."/>
            <person name="Tice H."/>
            <person name="Han C."/>
            <person name="Goodwin L."/>
            <person name="Pitluck S."/>
            <person name="Liolios K."/>
            <person name="Ivanova N."/>
            <person name="Mavromatis K."/>
            <person name="Ovchinnikova G."/>
            <person name="Pati A."/>
            <person name="Chen A."/>
            <person name="Palaniappan K."/>
            <person name="Land M."/>
            <person name="Hauser L."/>
            <person name="Chang Y."/>
            <person name="Jeffries C."/>
            <person name="Lu M."/>
            <person name="Brettin T."/>
            <person name="Detter J."/>
            <person name="Goker M."/>
            <person name="Tindall B."/>
            <person name="Beck B."/>
            <person name="McDermott T."/>
            <person name="Woyke T."/>
            <person name="Bristow J."/>
            <person name="Eisen J."/>
            <person name="Markowitz V."/>
            <person name="Hugenholtz P."/>
            <person name="Kyrpides N."/>
            <person name="Klenk H."/>
            <person name="Cheng J."/>
        </authorList>
    </citation>
    <scope>NUCLEOTIDE SEQUENCE [LARGE SCALE GENOMIC DNA]</scope>
    <source>
        <strain evidence="7">ATCC BAA-798 / YNP1</strain>
    </source>
</reference>
<evidence type="ECO:0000256" key="4">
    <source>
        <dbReference type="ARBA" id="ARBA00023014"/>
    </source>
</evidence>
<dbReference type="CDD" id="cd03528">
    <property type="entry name" value="Rieske_RO_ferredoxin"/>
    <property type="match status" value="1"/>
</dbReference>
<evidence type="ECO:0000256" key="3">
    <source>
        <dbReference type="ARBA" id="ARBA00023004"/>
    </source>
</evidence>
<proteinExistence type="predicted"/>
<dbReference type="PROSITE" id="PS51296">
    <property type="entry name" value="RIESKE"/>
    <property type="match status" value="1"/>
</dbReference>
<dbReference type="HOGENOM" id="CLU_055690_5_2_0"/>
<name>D1CCT5_THET1</name>
<organism evidence="6 7">
    <name type="scientific">Thermobaculum terrenum (strain ATCC BAA-798 / CCMEE 7001 / YNP1)</name>
    <dbReference type="NCBI Taxonomy" id="525904"/>
    <lineage>
        <taxon>Bacteria</taxon>
        <taxon>Bacillati</taxon>
        <taxon>Chloroflexota</taxon>
        <taxon>Chloroflexia</taxon>
        <taxon>Candidatus Thermobaculales</taxon>
        <taxon>Candidatus Thermobaculaceae</taxon>
        <taxon>Thermobaculum</taxon>
    </lineage>
</organism>
<dbReference type="PANTHER" id="PTHR21496">
    <property type="entry name" value="FERREDOXIN-RELATED"/>
    <property type="match status" value="1"/>
</dbReference>
<dbReference type="InterPro" id="IPR036922">
    <property type="entry name" value="Rieske_2Fe-2S_sf"/>
</dbReference>
<accession>D1CCT5</accession>
<dbReference type="Pfam" id="PF00355">
    <property type="entry name" value="Rieske"/>
    <property type="match status" value="1"/>
</dbReference>
<sequence length="105" mass="12066">MGQWYAVAKTKDIRPGEVKHVELQGKEIGIYEVDGEYYAISDICSHEYARLSEGEFYPDEYLVECPLHGSQFDIRTGRPRSLPAVRPVPVYQIRVNGDDLEIYLD</sequence>
<dbReference type="eggNOG" id="COG2146">
    <property type="taxonomic scope" value="Bacteria"/>
</dbReference>
<dbReference type="GO" id="GO:0004497">
    <property type="term" value="F:monooxygenase activity"/>
    <property type="evidence" value="ECO:0007669"/>
    <property type="project" value="UniProtKB-ARBA"/>
</dbReference>
<feature type="domain" description="Rieske" evidence="5">
    <location>
        <begin position="5"/>
        <end position="102"/>
    </location>
</feature>
<keyword evidence="4" id="KW-0411">Iron-sulfur</keyword>
<evidence type="ECO:0000313" key="6">
    <source>
        <dbReference type="EMBL" id="ACZ42600.1"/>
    </source>
</evidence>
<dbReference type="KEGG" id="ttr:Tter_1694"/>
<evidence type="ECO:0000313" key="7">
    <source>
        <dbReference type="Proteomes" id="UP000000323"/>
    </source>
</evidence>
<keyword evidence="3" id="KW-0408">Iron</keyword>
<keyword evidence="7" id="KW-1185">Reference proteome</keyword>
<dbReference type="STRING" id="525904.Tter_1694"/>
<dbReference type="SUPFAM" id="SSF50022">
    <property type="entry name" value="ISP domain"/>
    <property type="match status" value="1"/>
</dbReference>
<evidence type="ECO:0000256" key="1">
    <source>
        <dbReference type="ARBA" id="ARBA00022714"/>
    </source>
</evidence>
<keyword evidence="1" id="KW-0001">2Fe-2S</keyword>
<dbReference type="PANTHER" id="PTHR21496:SF23">
    <property type="entry name" value="3-PHENYLPROPIONATE_CINNAMIC ACID DIOXYGENASE FERREDOXIN SUBUNIT"/>
    <property type="match status" value="1"/>
</dbReference>
<dbReference type="Gene3D" id="2.102.10.10">
    <property type="entry name" value="Rieske [2Fe-2S] iron-sulphur domain"/>
    <property type="match status" value="1"/>
</dbReference>
<dbReference type="InterPro" id="IPR017941">
    <property type="entry name" value="Rieske_2Fe-2S"/>
</dbReference>